<evidence type="ECO:0000313" key="8">
    <source>
        <dbReference type="Proteomes" id="UP000319771"/>
    </source>
</evidence>
<evidence type="ECO:0000259" key="6">
    <source>
        <dbReference type="Pfam" id="PF01625"/>
    </source>
</evidence>
<dbReference type="NCBIfam" id="TIGR00401">
    <property type="entry name" value="msrA"/>
    <property type="match status" value="1"/>
</dbReference>
<dbReference type="EMBL" id="VBPB01000049">
    <property type="protein sequence ID" value="TMQ73706.1"/>
    <property type="molecule type" value="Genomic_DNA"/>
</dbReference>
<comment type="similarity">
    <text evidence="4">Belongs to the MsrA Met sulfoxide reductase family.</text>
</comment>
<proteinExistence type="inferred from homology"/>
<reference evidence="7 8" key="1">
    <citation type="journal article" date="2019" name="Nat. Microbiol.">
        <title>Mediterranean grassland soil C-N compound turnover is dependent on rainfall and depth, and is mediated by genomically divergent microorganisms.</title>
        <authorList>
            <person name="Diamond S."/>
            <person name="Andeer P.F."/>
            <person name="Li Z."/>
            <person name="Crits-Christoph A."/>
            <person name="Burstein D."/>
            <person name="Anantharaman K."/>
            <person name="Lane K.R."/>
            <person name="Thomas B.C."/>
            <person name="Pan C."/>
            <person name="Northen T.R."/>
            <person name="Banfield J.F."/>
        </authorList>
    </citation>
    <scope>NUCLEOTIDE SEQUENCE [LARGE SCALE GENOMIC DNA]</scope>
    <source>
        <strain evidence="7">WS_11</strain>
    </source>
</reference>
<evidence type="ECO:0000256" key="2">
    <source>
        <dbReference type="ARBA" id="ARBA00047806"/>
    </source>
</evidence>
<dbReference type="Pfam" id="PF01625">
    <property type="entry name" value="PMSR"/>
    <property type="match status" value="1"/>
</dbReference>
<dbReference type="GO" id="GO:0033744">
    <property type="term" value="F:L-methionine:thioredoxin-disulfide S-oxidoreductase activity"/>
    <property type="evidence" value="ECO:0007669"/>
    <property type="project" value="RHEA"/>
</dbReference>
<dbReference type="EC" id="1.8.4.11" evidence="4"/>
<dbReference type="SUPFAM" id="SSF55068">
    <property type="entry name" value="Peptide methionine sulfoxide reductase"/>
    <property type="match status" value="1"/>
</dbReference>
<evidence type="ECO:0000313" key="7">
    <source>
        <dbReference type="EMBL" id="TMQ73706.1"/>
    </source>
</evidence>
<evidence type="ECO:0000256" key="4">
    <source>
        <dbReference type="HAMAP-Rule" id="MF_01401"/>
    </source>
</evidence>
<comment type="catalytic activity">
    <reaction evidence="2 4">
        <text>L-methionyl-[protein] + [thioredoxin]-disulfide + H2O = L-methionyl-(S)-S-oxide-[protein] + [thioredoxin]-dithiol</text>
        <dbReference type="Rhea" id="RHEA:14217"/>
        <dbReference type="Rhea" id="RHEA-COMP:10698"/>
        <dbReference type="Rhea" id="RHEA-COMP:10700"/>
        <dbReference type="Rhea" id="RHEA-COMP:12313"/>
        <dbReference type="Rhea" id="RHEA-COMP:12315"/>
        <dbReference type="ChEBI" id="CHEBI:15377"/>
        <dbReference type="ChEBI" id="CHEBI:16044"/>
        <dbReference type="ChEBI" id="CHEBI:29950"/>
        <dbReference type="ChEBI" id="CHEBI:44120"/>
        <dbReference type="ChEBI" id="CHEBI:50058"/>
        <dbReference type="EC" id="1.8.4.11"/>
    </reaction>
</comment>
<dbReference type="PANTHER" id="PTHR43774">
    <property type="entry name" value="PEPTIDE METHIONINE SULFOXIDE REDUCTASE"/>
    <property type="match status" value="1"/>
</dbReference>
<sequence>MKGSSIGVLLAALLASSLAAGSTARAGSDAGAAVAAKAGAAPKAGASRATATAAAVAPARSATPTKARAVFAGGCFWCMETAFEGLPGVTAVISGYTGGFKQHPAYEEVSSGTTGHAESVQVQYDPRRISYAQLLDIFWHNIDPTQANGQFCDHGTQYRSAIFYGDTAEQRLAEASKHVLETTPQRFKGPIVTQIVPASQFWPAEAYHQDFYRKDPDQYHSYRRGCGRDQRLIELWGKPGRQGEAS</sequence>
<name>A0A538UCT0_UNCEI</name>
<comment type="caution">
    <text evidence="7">The sequence shown here is derived from an EMBL/GenBank/DDBJ whole genome shotgun (WGS) entry which is preliminary data.</text>
</comment>
<dbReference type="AlphaFoldDB" id="A0A538UCT0"/>
<feature type="chain" id="PRO_5021716891" description="Peptide methionine sulfoxide reductase MsrA" evidence="5">
    <location>
        <begin position="20"/>
        <end position="246"/>
    </location>
</feature>
<evidence type="ECO:0000256" key="3">
    <source>
        <dbReference type="ARBA" id="ARBA00048782"/>
    </source>
</evidence>
<organism evidence="7 8">
    <name type="scientific">Eiseniibacteriota bacterium</name>
    <dbReference type="NCBI Taxonomy" id="2212470"/>
    <lineage>
        <taxon>Bacteria</taxon>
        <taxon>Candidatus Eiseniibacteriota</taxon>
    </lineage>
</organism>
<dbReference type="InterPro" id="IPR002569">
    <property type="entry name" value="Met_Sox_Rdtase_MsrA_dom"/>
</dbReference>
<gene>
    <name evidence="4 7" type="primary">msrA</name>
    <name evidence="7" type="ORF">E6K81_03370</name>
</gene>
<keyword evidence="5" id="KW-0732">Signal</keyword>
<evidence type="ECO:0000256" key="1">
    <source>
        <dbReference type="ARBA" id="ARBA00023002"/>
    </source>
</evidence>
<protein>
    <recommendedName>
        <fullName evidence="4">Peptide methionine sulfoxide reductase MsrA</fullName>
        <shortName evidence="4">Protein-methionine-S-oxide reductase</shortName>
        <ecNumber evidence="4">1.8.4.11</ecNumber>
    </recommendedName>
    <alternativeName>
        <fullName evidence="4">Peptide-methionine (S)-S-oxide reductase</fullName>
        <shortName evidence="4">Peptide Met(O) reductase</shortName>
    </alternativeName>
</protein>
<feature type="signal peptide" evidence="5">
    <location>
        <begin position="1"/>
        <end position="19"/>
    </location>
</feature>
<evidence type="ECO:0000256" key="5">
    <source>
        <dbReference type="SAM" id="SignalP"/>
    </source>
</evidence>
<dbReference type="Proteomes" id="UP000319771">
    <property type="component" value="Unassembled WGS sequence"/>
</dbReference>
<dbReference type="HAMAP" id="MF_01401">
    <property type="entry name" value="MsrA"/>
    <property type="match status" value="1"/>
</dbReference>
<dbReference type="Gene3D" id="3.30.1060.10">
    <property type="entry name" value="Peptide methionine sulphoxide reductase MsrA"/>
    <property type="match status" value="1"/>
</dbReference>
<dbReference type="InterPro" id="IPR036509">
    <property type="entry name" value="Met_Sox_Rdtase_MsrA_sf"/>
</dbReference>
<accession>A0A538UCT0</accession>
<feature type="domain" description="Peptide methionine sulphoxide reductase MsrA" evidence="6">
    <location>
        <begin position="69"/>
        <end position="220"/>
    </location>
</feature>
<dbReference type="PANTHER" id="PTHR43774:SF1">
    <property type="entry name" value="PEPTIDE METHIONINE SULFOXIDE REDUCTASE MSRA 2"/>
    <property type="match status" value="1"/>
</dbReference>
<comment type="function">
    <text evidence="4">Has an important function as a repair enzyme for proteins that have been inactivated by oxidation. Catalyzes the reversible oxidation-reduction of methionine sulfoxide in proteins to methionine.</text>
</comment>
<keyword evidence="1 4" id="KW-0560">Oxidoreductase</keyword>
<feature type="active site" evidence="4">
    <location>
        <position position="75"/>
    </location>
</feature>
<dbReference type="GO" id="GO:0008113">
    <property type="term" value="F:peptide-methionine (S)-S-oxide reductase activity"/>
    <property type="evidence" value="ECO:0007669"/>
    <property type="project" value="UniProtKB-UniRule"/>
</dbReference>
<comment type="catalytic activity">
    <reaction evidence="3 4">
        <text>[thioredoxin]-disulfide + L-methionine + H2O = L-methionine (S)-S-oxide + [thioredoxin]-dithiol</text>
        <dbReference type="Rhea" id="RHEA:19993"/>
        <dbReference type="Rhea" id="RHEA-COMP:10698"/>
        <dbReference type="Rhea" id="RHEA-COMP:10700"/>
        <dbReference type="ChEBI" id="CHEBI:15377"/>
        <dbReference type="ChEBI" id="CHEBI:29950"/>
        <dbReference type="ChEBI" id="CHEBI:50058"/>
        <dbReference type="ChEBI" id="CHEBI:57844"/>
        <dbReference type="ChEBI" id="CHEBI:58772"/>
        <dbReference type="EC" id="1.8.4.11"/>
    </reaction>
</comment>